<sequence length="204" mass="23258">MHSQSQNSILKLLVRGRLLRSYIQLGGPCPTVLSGYTELVQMAYYEMLVSTHVCCKNDRGYKREYKQFTVKVPGERKRNQEKECSWEYCLNTCRQGLRWKLQTDDLPFLLAHRNEAVGSMRKGVLSVLFSAYTEPACKRTCQECTACIDSSERIRRCIEQVLLGTQPVEKGVFTWMMTEADGSPLLSKMSSVDQALLRATLAVK</sequence>
<reference evidence="1 2" key="1">
    <citation type="journal article" date="2019" name="Commun. Biol.">
        <title>The bagworm genome reveals a unique fibroin gene that provides high tensile strength.</title>
        <authorList>
            <person name="Kono N."/>
            <person name="Nakamura H."/>
            <person name="Ohtoshi R."/>
            <person name="Tomita M."/>
            <person name="Numata K."/>
            <person name="Arakawa K."/>
        </authorList>
    </citation>
    <scope>NUCLEOTIDE SEQUENCE [LARGE SCALE GENOMIC DNA]</scope>
</reference>
<keyword evidence="2" id="KW-1185">Reference proteome</keyword>
<dbReference type="AlphaFoldDB" id="A0A4C2A355"/>
<accession>A0A4C2A355</accession>
<comment type="caution">
    <text evidence="1">The sequence shown here is derived from an EMBL/GenBank/DDBJ whole genome shotgun (WGS) entry which is preliminary data.</text>
</comment>
<dbReference type="Proteomes" id="UP000299102">
    <property type="component" value="Unassembled WGS sequence"/>
</dbReference>
<proteinExistence type="predicted"/>
<protein>
    <submittedName>
        <fullName evidence="1">Uncharacterized protein</fullName>
    </submittedName>
</protein>
<evidence type="ECO:0000313" key="2">
    <source>
        <dbReference type="Proteomes" id="UP000299102"/>
    </source>
</evidence>
<organism evidence="1 2">
    <name type="scientific">Eumeta variegata</name>
    <name type="common">Bagworm moth</name>
    <name type="synonym">Eumeta japonica</name>
    <dbReference type="NCBI Taxonomy" id="151549"/>
    <lineage>
        <taxon>Eukaryota</taxon>
        <taxon>Metazoa</taxon>
        <taxon>Ecdysozoa</taxon>
        <taxon>Arthropoda</taxon>
        <taxon>Hexapoda</taxon>
        <taxon>Insecta</taxon>
        <taxon>Pterygota</taxon>
        <taxon>Neoptera</taxon>
        <taxon>Endopterygota</taxon>
        <taxon>Lepidoptera</taxon>
        <taxon>Glossata</taxon>
        <taxon>Ditrysia</taxon>
        <taxon>Tineoidea</taxon>
        <taxon>Psychidae</taxon>
        <taxon>Oiketicinae</taxon>
        <taxon>Eumeta</taxon>
    </lineage>
</organism>
<name>A0A4C2A355_EUMVA</name>
<gene>
    <name evidence="1" type="ORF">EVAR_66723_1</name>
</gene>
<evidence type="ECO:0000313" key="1">
    <source>
        <dbReference type="EMBL" id="GBP93653.1"/>
    </source>
</evidence>
<dbReference type="EMBL" id="BGZK01002402">
    <property type="protein sequence ID" value="GBP93653.1"/>
    <property type="molecule type" value="Genomic_DNA"/>
</dbReference>